<proteinExistence type="predicted"/>
<dbReference type="OrthoDB" id="8577941at2"/>
<organism evidence="2 3">
    <name type="scientific">Cupriavidus pauculus</name>
    <dbReference type="NCBI Taxonomy" id="82633"/>
    <lineage>
        <taxon>Bacteria</taxon>
        <taxon>Pseudomonadati</taxon>
        <taxon>Pseudomonadota</taxon>
        <taxon>Betaproteobacteria</taxon>
        <taxon>Burkholderiales</taxon>
        <taxon>Burkholderiaceae</taxon>
        <taxon>Cupriavidus</taxon>
    </lineage>
</organism>
<evidence type="ECO:0000313" key="2">
    <source>
        <dbReference type="EMBL" id="AZG14780.1"/>
    </source>
</evidence>
<gene>
    <name evidence="2" type="ORF">EHF44_15850</name>
</gene>
<dbReference type="RefSeq" id="WP_124684534.1">
    <property type="nucleotide sequence ID" value="NZ_CP033969.1"/>
</dbReference>
<protein>
    <submittedName>
        <fullName evidence="2">Uncharacterized protein</fullName>
    </submittedName>
</protein>
<dbReference type="EMBL" id="CP033969">
    <property type="protein sequence ID" value="AZG14780.1"/>
    <property type="molecule type" value="Genomic_DNA"/>
</dbReference>
<dbReference type="Proteomes" id="UP000270411">
    <property type="component" value="Chromosome 1"/>
</dbReference>
<accession>A0A3G8H3K2</accession>
<keyword evidence="1" id="KW-0812">Transmembrane</keyword>
<keyword evidence="1" id="KW-1133">Transmembrane helix</keyword>
<keyword evidence="1" id="KW-0472">Membrane</keyword>
<dbReference type="KEGG" id="cpau:EHF44_15850"/>
<feature type="transmembrane region" description="Helical" evidence="1">
    <location>
        <begin position="31"/>
        <end position="48"/>
    </location>
</feature>
<evidence type="ECO:0000256" key="1">
    <source>
        <dbReference type="SAM" id="Phobius"/>
    </source>
</evidence>
<reference evidence="3" key="1">
    <citation type="submission" date="2018-11" db="EMBL/GenBank/DDBJ databases">
        <title>FDA dAtabase for Regulatory Grade micrObial Sequences (FDA-ARGOS): Supporting development and validation of Infectious Disease Dx tests.</title>
        <authorList>
            <person name="Goldberg B."/>
            <person name="Campos J."/>
            <person name="Tallon L."/>
            <person name="Sadzewicz L."/>
            <person name="Zhao X."/>
            <person name="Vavikolanu K."/>
            <person name="Mehta A."/>
            <person name="Aluvathingal J."/>
            <person name="Nadendla S."/>
            <person name="Geyer C."/>
            <person name="Nandy P."/>
            <person name="Yan Y."/>
            <person name="Sichtig H."/>
        </authorList>
    </citation>
    <scope>NUCLEOTIDE SEQUENCE [LARGE SCALE GENOMIC DNA]</scope>
    <source>
        <strain evidence="3">FDAARGOS_614</strain>
    </source>
</reference>
<evidence type="ECO:0000313" key="3">
    <source>
        <dbReference type="Proteomes" id="UP000270411"/>
    </source>
</evidence>
<name>A0A3G8H3K2_9BURK</name>
<sequence length="397" mass="42877">MIVVFLVMVLAGATALLVLWPAQQSTQTWKFWVSLALFPIGIPAVLVMRWQSLHAGRRLDTEVHNDLVRQYRERVNGVAARPLALLGAAYRFSSDPEENAVESLRTGRIRLVTQQPVASAGDPVKARWLSLPDVESVPGDQAAECGRQQALTRWLYEALIDEMTERIRLIPAKVDLVVHLCAAGELGHQACADLWTTCWQQRRLRAMRCAAEDESCDLATLDGWLDQIAGGNAREARLIVATRLHLLLSESPPAGSAEAGAAVLLMPVELAQVHQLRYDATVHRPVRSLPAAARDNLSHALKWGGVAPADVSQAWQTGMHAAQTGVFRVAASQLDLPLLPADLDTTVGHAGSAAPWLAIALAANALVGKDQNQLVLAGSGENVDIAVVRRTPHGVTS</sequence>
<dbReference type="AlphaFoldDB" id="A0A3G8H3K2"/>